<organism evidence="2">
    <name type="scientific">viral metagenome</name>
    <dbReference type="NCBI Taxonomy" id="1070528"/>
    <lineage>
        <taxon>unclassified sequences</taxon>
        <taxon>metagenomes</taxon>
        <taxon>organismal metagenomes</taxon>
    </lineage>
</organism>
<protein>
    <submittedName>
        <fullName evidence="2">Uncharacterized protein</fullName>
    </submittedName>
</protein>
<sequence length="79" mass="8693">MPEQKPAMPAMIDFRQFVVKKVKKSGKDRSLWLNCGLYSSTEVQTLLNLLKTTSPAEIAQIVVKTFGGIANGSLKLVRA</sequence>
<gene>
    <name evidence="2" type="ORF">MM415A00476_0021</name>
    <name evidence="1" type="ORF">MM415B00342_0030</name>
</gene>
<proteinExistence type="predicted"/>
<evidence type="ECO:0000313" key="1">
    <source>
        <dbReference type="EMBL" id="QJA66568.1"/>
    </source>
</evidence>
<evidence type="ECO:0000313" key="2">
    <source>
        <dbReference type="EMBL" id="QJA81889.1"/>
    </source>
</evidence>
<dbReference type="EMBL" id="MT141557">
    <property type="protein sequence ID" value="QJA66568.1"/>
    <property type="molecule type" value="Genomic_DNA"/>
</dbReference>
<accession>A0A6M3KIM4</accession>
<name>A0A6M3KIM4_9ZZZZ</name>
<dbReference type="AlphaFoldDB" id="A0A6M3KIM4"/>
<reference evidence="2" key="1">
    <citation type="submission" date="2020-03" db="EMBL/GenBank/DDBJ databases">
        <title>The deep terrestrial virosphere.</title>
        <authorList>
            <person name="Holmfeldt K."/>
            <person name="Nilsson E."/>
            <person name="Simone D."/>
            <person name="Lopez-Fernandez M."/>
            <person name="Wu X."/>
            <person name="de Brujin I."/>
            <person name="Lundin D."/>
            <person name="Andersson A."/>
            <person name="Bertilsson S."/>
            <person name="Dopson M."/>
        </authorList>
    </citation>
    <scope>NUCLEOTIDE SEQUENCE</scope>
    <source>
        <strain evidence="2">MM415A00476</strain>
        <strain evidence="1">MM415B00342</strain>
    </source>
</reference>
<dbReference type="EMBL" id="MT142473">
    <property type="protein sequence ID" value="QJA81889.1"/>
    <property type="molecule type" value="Genomic_DNA"/>
</dbReference>